<dbReference type="GO" id="GO:0003700">
    <property type="term" value="F:DNA-binding transcription factor activity"/>
    <property type="evidence" value="ECO:0007669"/>
    <property type="project" value="InterPro"/>
</dbReference>
<dbReference type="NCBIfam" id="NF033788">
    <property type="entry name" value="HTH_metalloreg"/>
    <property type="match status" value="1"/>
</dbReference>
<keyword evidence="1" id="KW-0805">Transcription regulation</keyword>
<evidence type="ECO:0000256" key="1">
    <source>
        <dbReference type="ARBA" id="ARBA00023015"/>
    </source>
</evidence>
<dbReference type="PATRIC" id="fig|49547.3.peg.597"/>
<dbReference type="PANTHER" id="PTHR43132:SF2">
    <property type="entry name" value="ARSENICAL RESISTANCE OPERON REPRESSOR ARSR-RELATED"/>
    <property type="match status" value="1"/>
</dbReference>
<dbReference type="InterPro" id="IPR036388">
    <property type="entry name" value="WH-like_DNA-bd_sf"/>
</dbReference>
<name>A0A166CHA6_9EURY</name>
<dbReference type="InterPro" id="IPR001845">
    <property type="entry name" value="HTH_ArsR_DNA-bd_dom"/>
</dbReference>
<sequence length="118" mass="13933">MSNQVCEIKSVRDNLLNEISNGLLSEEEYYESSELFKILSDFNRLRLMDALNTHELCVCELSLLLDMSQSAISHQLRQLRHKKIVNFRKENKKVFYSISDNEIIFLLNKLHNKKKSEK</sequence>
<dbReference type="Pfam" id="PF01022">
    <property type="entry name" value="HTH_5"/>
    <property type="match status" value="1"/>
</dbReference>
<dbReference type="AlphaFoldDB" id="A0A166CHA6"/>
<dbReference type="PANTHER" id="PTHR43132">
    <property type="entry name" value="ARSENICAL RESISTANCE OPERON REPRESSOR ARSR-RELATED"/>
    <property type="match status" value="1"/>
</dbReference>
<accession>A0A166CHA6</accession>
<dbReference type="Gene3D" id="1.10.10.10">
    <property type="entry name" value="Winged helix-like DNA-binding domain superfamily/Winged helix DNA-binding domain"/>
    <property type="match status" value="1"/>
</dbReference>
<proteinExistence type="predicted"/>
<evidence type="ECO:0000313" key="6">
    <source>
        <dbReference type="Proteomes" id="UP000077245"/>
    </source>
</evidence>
<reference evidence="5 6" key="1">
    <citation type="submission" date="2016-04" db="EMBL/GenBank/DDBJ databases">
        <title>Genome sequence of Methanobrevibacter curvatus DSM 11111.</title>
        <authorList>
            <person name="Poehlein A."/>
            <person name="Seedorf H."/>
            <person name="Daniel R."/>
        </authorList>
    </citation>
    <scope>NUCLEOTIDE SEQUENCE [LARGE SCALE GENOMIC DNA]</scope>
    <source>
        <strain evidence="5 6">DSM 11111</strain>
    </source>
</reference>
<dbReference type="InterPro" id="IPR011991">
    <property type="entry name" value="ArsR-like_HTH"/>
</dbReference>
<dbReference type="RefSeq" id="WP_067089944.1">
    <property type="nucleotide sequence ID" value="NZ_LWMV01000105.1"/>
</dbReference>
<organism evidence="5 6">
    <name type="scientific">Methanobrevibacter curvatus</name>
    <dbReference type="NCBI Taxonomy" id="49547"/>
    <lineage>
        <taxon>Archaea</taxon>
        <taxon>Methanobacteriati</taxon>
        <taxon>Methanobacteriota</taxon>
        <taxon>Methanomada group</taxon>
        <taxon>Methanobacteria</taxon>
        <taxon>Methanobacteriales</taxon>
        <taxon>Methanobacteriaceae</taxon>
        <taxon>Methanobrevibacter</taxon>
    </lineage>
</organism>
<protein>
    <recommendedName>
        <fullName evidence="4">HTH arsR-type domain-containing protein</fullName>
    </recommendedName>
</protein>
<feature type="domain" description="HTH arsR-type" evidence="4">
    <location>
        <begin position="24"/>
        <end position="118"/>
    </location>
</feature>
<dbReference type="GO" id="GO:0003677">
    <property type="term" value="F:DNA binding"/>
    <property type="evidence" value="ECO:0007669"/>
    <property type="project" value="UniProtKB-KW"/>
</dbReference>
<dbReference type="SUPFAM" id="SSF46785">
    <property type="entry name" value="Winged helix' DNA-binding domain"/>
    <property type="match status" value="1"/>
</dbReference>
<gene>
    <name evidence="5" type="ORF">MBCUR_05710</name>
</gene>
<dbReference type="PROSITE" id="PS50987">
    <property type="entry name" value="HTH_ARSR_2"/>
    <property type="match status" value="1"/>
</dbReference>
<dbReference type="InterPro" id="IPR036390">
    <property type="entry name" value="WH_DNA-bd_sf"/>
</dbReference>
<dbReference type="STRING" id="49547.MBCUR_05710"/>
<dbReference type="PRINTS" id="PR00778">
    <property type="entry name" value="HTHARSR"/>
</dbReference>
<keyword evidence="6" id="KW-1185">Reference proteome</keyword>
<keyword evidence="2" id="KW-0238">DNA-binding</keyword>
<dbReference type="Proteomes" id="UP000077245">
    <property type="component" value="Unassembled WGS sequence"/>
</dbReference>
<evidence type="ECO:0000313" key="5">
    <source>
        <dbReference type="EMBL" id="KZX14347.1"/>
    </source>
</evidence>
<dbReference type="InterPro" id="IPR051011">
    <property type="entry name" value="Metal_resp_trans_reg"/>
</dbReference>
<comment type="caution">
    <text evidence="5">The sequence shown here is derived from an EMBL/GenBank/DDBJ whole genome shotgun (WGS) entry which is preliminary data.</text>
</comment>
<evidence type="ECO:0000256" key="3">
    <source>
        <dbReference type="ARBA" id="ARBA00023163"/>
    </source>
</evidence>
<dbReference type="SMART" id="SM00418">
    <property type="entry name" value="HTH_ARSR"/>
    <property type="match status" value="1"/>
</dbReference>
<dbReference type="CDD" id="cd00090">
    <property type="entry name" value="HTH_ARSR"/>
    <property type="match status" value="1"/>
</dbReference>
<keyword evidence="3" id="KW-0804">Transcription</keyword>
<dbReference type="EMBL" id="LWMV01000105">
    <property type="protein sequence ID" value="KZX14347.1"/>
    <property type="molecule type" value="Genomic_DNA"/>
</dbReference>
<evidence type="ECO:0000259" key="4">
    <source>
        <dbReference type="PROSITE" id="PS50987"/>
    </source>
</evidence>
<evidence type="ECO:0000256" key="2">
    <source>
        <dbReference type="ARBA" id="ARBA00023125"/>
    </source>
</evidence>